<feature type="domain" description="HTH luxR-type" evidence="4">
    <location>
        <begin position="135"/>
        <end position="200"/>
    </location>
</feature>
<dbReference type="PROSITE" id="PS50043">
    <property type="entry name" value="HTH_LUXR_2"/>
    <property type="match status" value="1"/>
</dbReference>
<evidence type="ECO:0000313" key="6">
    <source>
        <dbReference type="EMBL" id="GGJ87776.1"/>
    </source>
</evidence>
<dbReference type="AlphaFoldDB" id="A0A8J3F9L7"/>
<evidence type="ECO:0000259" key="5">
    <source>
        <dbReference type="PROSITE" id="PS50110"/>
    </source>
</evidence>
<keyword evidence="7" id="KW-1185">Reference proteome</keyword>
<dbReference type="SUPFAM" id="SSF52172">
    <property type="entry name" value="CheY-like"/>
    <property type="match status" value="1"/>
</dbReference>
<dbReference type="GO" id="GO:0003677">
    <property type="term" value="F:DNA binding"/>
    <property type="evidence" value="ECO:0007669"/>
    <property type="project" value="UniProtKB-KW"/>
</dbReference>
<keyword evidence="2 6" id="KW-0238">DNA-binding</keyword>
<dbReference type="InterPro" id="IPR000792">
    <property type="entry name" value="Tscrpt_reg_LuxR_C"/>
</dbReference>
<dbReference type="PANTHER" id="PTHR43214">
    <property type="entry name" value="TWO-COMPONENT RESPONSE REGULATOR"/>
    <property type="match status" value="1"/>
</dbReference>
<dbReference type="CDD" id="cd17535">
    <property type="entry name" value="REC_NarL-like"/>
    <property type="match status" value="1"/>
</dbReference>
<feature type="modified residue" description="4-aspartylphosphate" evidence="3">
    <location>
        <position position="54"/>
    </location>
</feature>
<dbReference type="InterPro" id="IPR011006">
    <property type="entry name" value="CheY-like_superfamily"/>
</dbReference>
<proteinExistence type="predicted"/>
<dbReference type="Gene3D" id="3.40.50.2300">
    <property type="match status" value="1"/>
</dbReference>
<dbReference type="PANTHER" id="PTHR43214:SF44">
    <property type="entry name" value="TWO-COMPONENT RESPONSE REGULATOR"/>
    <property type="match status" value="1"/>
</dbReference>
<reference evidence="6" key="1">
    <citation type="journal article" date="2014" name="Int. J. Syst. Evol. Microbiol.">
        <title>Complete genome sequence of Corynebacterium casei LMG S-19264T (=DSM 44701T), isolated from a smear-ripened cheese.</title>
        <authorList>
            <consortium name="US DOE Joint Genome Institute (JGI-PGF)"/>
            <person name="Walter F."/>
            <person name="Albersmeier A."/>
            <person name="Kalinowski J."/>
            <person name="Ruckert C."/>
        </authorList>
    </citation>
    <scope>NUCLEOTIDE SEQUENCE</scope>
    <source>
        <strain evidence="6">JCM 3090</strain>
    </source>
</reference>
<dbReference type="GO" id="GO:0000160">
    <property type="term" value="P:phosphorelay signal transduction system"/>
    <property type="evidence" value="ECO:0007669"/>
    <property type="project" value="InterPro"/>
</dbReference>
<dbReference type="GO" id="GO:0006355">
    <property type="term" value="P:regulation of DNA-templated transcription"/>
    <property type="evidence" value="ECO:0007669"/>
    <property type="project" value="InterPro"/>
</dbReference>
<comment type="caution">
    <text evidence="6">The sequence shown here is derived from an EMBL/GenBank/DDBJ whole genome shotgun (WGS) entry which is preliminary data.</text>
</comment>
<dbReference type="Pfam" id="PF00196">
    <property type="entry name" value="GerE"/>
    <property type="match status" value="1"/>
</dbReference>
<evidence type="ECO:0000259" key="4">
    <source>
        <dbReference type="PROSITE" id="PS50043"/>
    </source>
</evidence>
<evidence type="ECO:0000256" key="2">
    <source>
        <dbReference type="ARBA" id="ARBA00023125"/>
    </source>
</evidence>
<dbReference type="SMART" id="SM00421">
    <property type="entry name" value="HTH_LUXR"/>
    <property type="match status" value="1"/>
</dbReference>
<dbReference type="PRINTS" id="PR00038">
    <property type="entry name" value="HTHLUXR"/>
</dbReference>
<sequence>MIRVVTADPHTMAQLGYAAALDADPELDLVGQAGHAAPARQLVAARRPDVLLVDLDLPGVDGLRLGRLLRQDQPHLGLILVGPVDDAVLYRAFEHRFSGYLTRSAGVEAVRAAIHRAALAPTNFAAPDPTGALSRRRAPAALSPRETQVLRHLYVGANNAAIATSMDLTESTVRTYLARVYDKLGVHSRAEALAAATEHGLL</sequence>
<dbReference type="PROSITE" id="PS50110">
    <property type="entry name" value="RESPONSE_REGULATORY"/>
    <property type="match status" value="1"/>
</dbReference>
<dbReference type="RefSeq" id="WP_189169502.1">
    <property type="nucleotide sequence ID" value="NZ_BMQB01000003.1"/>
</dbReference>
<keyword evidence="1 3" id="KW-0597">Phosphoprotein</keyword>
<dbReference type="Proteomes" id="UP000649739">
    <property type="component" value="Unassembled WGS sequence"/>
</dbReference>
<dbReference type="Pfam" id="PF00072">
    <property type="entry name" value="Response_reg"/>
    <property type="match status" value="1"/>
</dbReference>
<dbReference type="SUPFAM" id="SSF46894">
    <property type="entry name" value="C-terminal effector domain of the bipartite response regulators"/>
    <property type="match status" value="1"/>
</dbReference>
<dbReference type="CDD" id="cd06170">
    <property type="entry name" value="LuxR_C_like"/>
    <property type="match status" value="1"/>
</dbReference>
<dbReference type="InterPro" id="IPR016032">
    <property type="entry name" value="Sig_transdc_resp-reg_C-effctor"/>
</dbReference>
<organism evidence="6 7">
    <name type="scientific">Pilimelia anulata</name>
    <dbReference type="NCBI Taxonomy" id="53371"/>
    <lineage>
        <taxon>Bacteria</taxon>
        <taxon>Bacillati</taxon>
        <taxon>Actinomycetota</taxon>
        <taxon>Actinomycetes</taxon>
        <taxon>Micromonosporales</taxon>
        <taxon>Micromonosporaceae</taxon>
        <taxon>Pilimelia</taxon>
    </lineage>
</organism>
<evidence type="ECO:0000256" key="3">
    <source>
        <dbReference type="PROSITE-ProRule" id="PRU00169"/>
    </source>
</evidence>
<reference evidence="6" key="2">
    <citation type="submission" date="2020-09" db="EMBL/GenBank/DDBJ databases">
        <authorList>
            <person name="Sun Q."/>
            <person name="Ohkuma M."/>
        </authorList>
    </citation>
    <scope>NUCLEOTIDE SEQUENCE</scope>
    <source>
        <strain evidence="6">JCM 3090</strain>
    </source>
</reference>
<dbReference type="InterPro" id="IPR058245">
    <property type="entry name" value="NreC/VraR/RcsB-like_REC"/>
</dbReference>
<dbReference type="EMBL" id="BMQB01000003">
    <property type="protein sequence ID" value="GGJ87776.1"/>
    <property type="molecule type" value="Genomic_DNA"/>
</dbReference>
<dbReference type="SMART" id="SM00448">
    <property type="entry name" value="REC"/>
    <property type="match status" value="1"/>
</dbReference>
<dbReference type="PROSITE" id="PS00622">
    <property type="entry name" value="HTH_LUXR_1"/>
    <property type="match status" value="1"/>
</dbReference>
<dbReference type="InterPro" id="IPR039420">
    <property type="entry name" value="WalR-like"/>
</dbReference>
<accession>A0A8J3F9L7</accession>
<dbReference type="InterPro" id="IPR001789">
    <property type="entry name" value="Sig_transdc_resp-reg_receiver"/>
</dbReference>
<gene>
    <name evidence="6" type="ORF">GCM10010123_16700</name>
</gene>
<name>A0A8J3F9L7_9ACTN</name>
<protein>
    <submittedName>
        <fullName evidence="6">DNA-binding response regulator</fullName>
    </submittedName>
</protein>
<evidence type="ECO:0000256" key="1">
    <source>
        <dbReference type="ARBA" id="ARBA00022553"/>
    </source>
</evidence>
<evidence type="ECO:0000313" key="7">
    <source>
        <dbReference type="Proteomes" id="UP000649739"/>
    </source>
</evidence>
<feature type="domain" description="Response regulatory" evidence="5">
    <location>
        <begin position="3"/>
        <end position="118"/>
    </location>
</feature>